<accession>A0AAD7N774</accession>
<proteinExistence type="inferred from homology"/>
<evidence type="ECO:0000313" key="3">
    <source>
        <dbReference type="EMBL" id="KAJ7748580.1"/>
    </source>
</evidence>
<gene>
    <name evidence="3" type="ORF">B0H16DRAFT_1374855</name>
</gene>
<sequence>MIPPTSPAEVGPLGWAFETIQDMFNRQKHGHTMFLGTDISATRPFVPQSLFEHARTAWVSLRYVIPTLAAHTEQDSEGNTLLTYRTASSAADAQAWADRTILLHEEDKTLDDLRYELGGKVLPDVNGDQTFIHLVVRSDTSFGVLLHTSHVPFDGAAAKIVTTRFLKTLALLIDGSSPPDLELKWGDEYTNLPPAAGRVLGPNEVVEGAQYVETLNSVMSGFATAMTRGHGFKFRGIIGPGPTRRLGLSLSVDETAKFVEFVKSNDLTVNSVVHAAIMMVCVLDNPPTADSPNDAIVVSLSVANARYRLQPPYSERDGHPGFSLCGSAITVPLSILRTPNKSEKEQLTETAQAVRAEYLRQRAFPSLLAITQQQAEMMLPVLKNANPDAPPFMGPFYVGDGRGEDYLDRAYPGADGNDVLNLDEFILSLNKTEPGGAFRAFSWRDRLYLSVDYNEHTLAREVVQTWMDKWAELLRMVL</sequence>
<dbReference type="Gene3D" id="3.30.559.30">
    <property type="entry name" value="Nonribosomal peptide synthetase, condensation domain"/>
    <property type="match status" value="1"/>
</dbReference>
<dbReference type="SUPFAM" id="SSF52777">
    <property type="entry name" value="CoA-dependent acyltransferases"/>
    <property type="match status" value="1"/>
</dbReference>
<dbReference type="EMBL" id="JARKIB010000072">
    <property type="protein sequence ID" value="KAJ7748580.1"/>
    <property type="molecule type" value="Genomic_DNA"/>
</dbReference>
<dbReference type="Gene3D" id="3.30.559.10">
    <property type="entry name" value="Chloramphenicol acetyltransferase-like domain"/>
    <property type="match status" value="1"/>
</dbReference>
<keyword evidence="4" id="KW-1185">Reference proteome</keyword>
<dbReference type="GO" id="GO:0016407">
    <property type="term" value="F:acetyltransferase activity"/>
    <property type="evidence" value="ECO:0007669"/>
    <property type="project" value="InterPro"/>
</dbReference>
<dbReference type="Proteomes" id="UP001215598">
    <property type="component" value="Unassembled WGS sequence"/>
</dbReference>
<evidence type="ECO:0000256" key="1">
    <source>
        <dbReference type="ARBA" id="ARBA00006439"/>
    </source>
</evidence>
<organism evidence="3 4">
    <name type="scientific">Mycena metata</name>
    <dbReference type="NCBI Taxonomy" id="1033252"/>
    <lineage>
        <taxon>Eukaryota</taxon>
        <taxon>Fungi</taxon>
        <taxon>Dikarya</taxon>
        <taxon>Basidiomycota</taxon>
        <taxon>Agaricomycotina</taxon>
        <taxon>Agaricomycetes</taxon>
        <taxon>Agaricomycetidae</taxon>
        <taxon>Agaricales</taxon>
        <taxon>Marasmiineae</taxon>
        <taxon>Mycenaceae</taxon>
        <taxon>Mycena</taxon>
    </lineage>
</organism>
<evidence type="ECO:0000256" key="2">
    <source>
        <dbReference type="ARBA" id="ARBA00022679"/>
    </source>
</evidence>
<keyword evidence="2" id="KW-0808">Transferase</keyword>
<dbReference type="PANTHER" id="PTHR42034">
    <property type="entry name" value="CHROMOSOME 7, WHOLE GENOME SHOTGUN SEQUENCE-RELATED"/>
    <property type="match status" value="1"/>
</dbReference>
<name>A0AAD7N774_9AGAR</name>
<dbReference type="GO" id="GO:0043386">
    <property type="term" value="P:mycotoxin biosynthetic process"/>
    <property type="evidence" value="ECO:0007669"/>
    <property type="project" value="InterPro"/>
</dbReference>
<dbReference type="InterPro" id="IPR023213">
    <property type="entry name" value="CAT-like_dom_sf"/>
</dbReference>
<dbReference type="Pfam" id="PF07428">
    <property type="entry name" value="Tri3"/>
    <property type="match status" value="1"/>
</dbReference>
<dbReference type="AlphaFoldDB" id="A0AAD7N774"/>
<reference evidence="3" key="1">
    <citation type="submission" date="2023-03" db="EMBL/GenBank/DDBJ databases">
        <title>Massive genome expansion in bonnet fungi (Mycena s.s.) driven by repeated elements and novel gene families across ecological guilds.</title>
        <authorList>
            <consortium name="Lawrence Berkeley National Laboratory"/>
            <person name="Harder C.B."/>
            <person name="Miyauchi S."/>
            <person name="Viragh M."/>
            <person name="Kuo A."/>
            <person name="Thoen E."/>
            <person name="Andreopoulos B."/>
            <person name="Lu D."/>
            <person name="Skrede I."/>
            <person name="Drula E."/>
            <person name="Henrissat B."/>
            <person name="Morin E."/>
            <person name="Kohler A."/>
            <person name="Barry K."/>
            <person name="LaButti K."/>
            <person name="Morin E."/>
            <person name="Salamov A."/>
            <person name="Lipzen A."/>
            <person name="Mereny Z."/>
            <person name="Hegedus B."/>
            <person name="Baldrian P."/>
            <person name="Stursova M."/>
            <person name="Weitz H."/>
            <person name="Taylor A."/>
            <person name="Grigoriev I.V."/>
            <person name="Nagy L.G."/>
            <person name="Martin F."/>
            <person name="Kauserud H."/>
        </authorList>
    </citation>
    <scope>NUCLEOTIDE SEQUENCE</scope>
    <source>
        <strain evidence="3">CBHHK182m</strain>
    </source>
</reference>
<comment type="similarity">
    <text evidence="1">Belongs to the trichothecene O-acetyltransferase family.</text>
</comment>
<comment type="caution">
    <text evidence="3">The sequence shown here is derived from an EMBL/GenBank/DDBJ whole genome shotgun (WGS) entry which is preliminary data.</text>
</comment>
<protein>
    <submittedName>
        <fullName evidence="3">Uncharacterized protein</fullName>
    </submittedName>
</protein>
<dbReference type="PANTHER" id="PTHR42034:SF1">
    <property type="entry name" value="CONDENSATION DOMAIN-CONTAINING PROTEIN"/>
    <property type="match status" value="1"/>
</dbReference>
<evidence type="ECO:0000313" key="4">
    <source>
        <dbReference type="Proteomes" id="UP001215598"/>
    </source>
</evidence>
<dbReference type="InterPro" id="IPR009992">
    <property type="entry name" value="Tri3/Sat12/Sat16/Mac1"/>
</dbReference>